<feature type="region of interest" description="Disordered" evidence="1">
    <location>
        <begin position="219"/>
        <end position="280"/>
    </location>
</feature>
<feature type="compositionally biased region" description="Basic residues" evidence="1">
    <location>
        <begin position="424"/>
        <end position="435"/>
    </location>
</feature>
<comment type="caution">
    <text evidence="2">The sequence shown here is derived from an EMBL/GenBank/DDBJ whole genome shotgun (WGS) entry which is preliminary data.</text>
</comment>
<feature type="compositionally biased region" description="Basic and acidic residues" evidence="1">
    <location>
        <begin position="219"/>
        <end position="236"/>
    </location>
</feature>
<name>A0A814CEG4_9BILA</name>
<feature type="region of interest" description="Disordered" evidence="1">
    <location>
        <begin position="1"/>
        <end position="66"/>
    </location>
</feature>
<reference evidence="2" key="1">
    <citation type="submission" date="2021-02" db="EMBL/GenBank/DDBJ databases">
        <authorList>
            <person name="Nowell W R."/>
        </authorList>
    </citation>
    <scope>NUCLEOTIDE SEQUENCE</scope>
</reference>
<feature type="compositionally biased region" description="Polar residues" evidence="1">
    <location>
        <begin position="387"/>
        <end position="419"/>
    </location>
</feature>
<feature type="compositionally biased region" description="Gly residues" evidence="1">
    <location>
        <begin position="250"/>
        <end position="265"/>
    </location>
</feature>
<evidence type="ECO:0000313" key="2">
    <source>
        <dbReference type="EMBL" id="CAF0941404.1"/>
    </source>
</evidence>
<dbReference type="OrthoDB" id="10028356at2759"/>
<feature type="compositionally biased region" description="Acidic residues" evidence="1">
    <location>
        <begin position="343"/>
        <end position="353"/>
    </location>
</feature>
<feature type="compositionally biased region" description="Low complexity" evidence="1">
    <location>
        <begin position="366"/>
        <end position="386"/>
    </location>
</feature>
<accession>A0A814CEG4</accession>
<proteinExistence type="predicted"/>
<organism evidence="2 3">
    <name type="scientific">Adineta steineri</name>
    <dbReference type="NCBI Taxonomy" id="433720"/>
    <lineage>
        <taxon>Eukaryota</taxon>
        <taxon>Metazoa</taxon>
        <taxon>Spiralia</taxon>
        <taxon>Gnathifera</taxon>
        <taxon>Rotifera</taxon>
        <taxon>Eurotatoria</taxon>
        <taxon>Bdelloidea</taxon>
        <taxon>Adinetida</taxon>
        <taxon>Adinetidae</taxon>
        <taxon>Adineta</taxon>
    </lineage>
</organism>
<dbReference type="Proteomes" id="UP000663891">
    <property type="component" value="Unassembled WGS sequence"/>
</dbReference>
<feature type="region of interest" description="Disordered" evidence="1">
    <location>
        <begin position="309"/>
        <end position="445"/>
    </location>
</feature>
<dbReference type="EMBL" id="CAJNON010000086">
    <property type="protein sequence ID" value="CAF0941404.1"/>
    <property type="molecule type" value="Genomic_DNA"/>
</dbReference>
<sequence>MTKRARKDRLSNWDFDGSNDVTNYQDDDISERSSITSLEGHFRQPPEGPTTAATTINNPNKQEEYQDPYYTGEGPHTLRYFYNELPDAGVPMAVQAKEAKKEEKQKIKDEIEARRGRGALVEGPGMNPPTEMNDNYYPYWYYYKAKNPDWIMRQQQYADATFMPALDPTKKIDLADPEEFPVSPKLTKATRKARDFLYTGRDTPNMIFNQERRRYEMLGEGKDKKSGLPTDGDKNKQGGTSKQYIPLKDGGAGGGGGGGGAGAGGPNSRRNGTYSRTDPRGKLQTEYDWAEHYTNYMRNKSSMDYNYKPNIRMRNHRSRKDYDPLNGIYGKDDPNNMNKDGFDFDYEDDDEYGDGTGNGNRRRGNNRNGYGRNSNYRNGNGTYNGNQRSTSQFQQYNTYSSNPYSNQQGSFNQNRSAPHNGQRGIHRHTHNHSTHHNLSSKDFNGGKFKVNDTSLDKSTANFRTLGLNPTGYGPPSIYNQSNYLPPITRDYFDRPHPIGYYGTQVLTNDYNTLSYGPQIYKAGVQTKFYDRYLNNVIDKRLFA</sequence>
<evidence type="ECO:0000256" key="1">
    <source>
        <dbReference type="SAM" id="MobiDB-lite"/>
    </source>
</evidence>
<gene>
    <name evidence="2" type="ORF">VCS650_LOCUS11518</name>
</gene>
<evidence type="ECO:0000313" key="3">
    <source>
        <dbReference type="Proteomes" id="UP000663891"/>
    </source>
</evidence>
<dbReference type="AlphaFoldDB" id="A0A814CEG4"/>
<protein>
    <submittedName>
        <fullName evidence="2">Uncharacterized protein</fullName>
    </submittedName>
</protein>